<comment type="similarity">
    <text evidence="1">Belongs to the ATP-dependent AMP-binding enzyme family.</text>
</comment>
<dbReference type="Gene3D" id="3.40.50.12780">
    <property type="entry name" value="N-terminal domain of ligase-like"/>
    <property type="match status" value="1"/>
</dbReference>
<protein>
    <submittedName>
        <fullName evidence="5">Class I adenylate-forming enzyme family protein</fullName>
    </submittedName>
</protein>
<comment type="caution">
    <text evidence="5">The sequence shown here is derived from an EMBL/GenBank/DDBJ whole genome shotgun (WGS) entry which is preliminary data.</text>
</comment>
<dbReference type="InterPro" id="IPR042099">
    <property type="entry name" value="ANL_N_sf"/>
</dbReference>
<reference evidence="6" key="1">
    <citation type="journal article" date="2019" name="Int. J. Syst. Evol. Microbiol.">
        <title>The Global Catalogue of Microorganisms (GCM) 10K type strain sequencing project: providing services to taxonomists for standard genome sequencing and annotation.</title>
        <authorList>
            <consortium name="The Broad Institute Genomics Platform"/>
            <consortium name="The Broad Institute Genome Sequencing Center for Infectious Disease"/>
            <person name="Wu L."/>
            <person name="Ma J."/>
        </authorList>
    </citation>
    <scope>NUCLEOTIDE SEQUENCE [LARGE SCALE GENOMIC DNA]</scope>
    <source>
        <strain evidence="6">JCM 17906</strain>
    </source>
</reference>
<evidence type="ECO:0000259" key="3">
    <source>
        <dbReference type="Pfam" id="PF00501"/>
    </source>
</evidence>
<gene>
    <name evidence="5" type="ORF">GCM10023175_00150</name>
</gene>
<dbReference type="Pfam" id="PF00501">
    <property type="entry name" value="AMP-binding"/>
    <property type="match status" value="1"/>
</dbReference>
<evidence type="ECO:0000313" key="5">
    <source>
        <dbReference type="EMBL" id="GAA4535085.1"/>
    </source>
</evidence>
<keyword evidence="6" id="KW-1185">Reference proteome</keyword>
<dbReference type="Proteomes" id="UP001501598">
    <property type="component" value="Unassembled WGS sequence"/>
</dbReference>
<evidence type="ECO:0000313" key="6">
    <source>
        <dbReference type="Proteomes" id="UP001501598"/>
    </source>
</evidence>
<keyword evidence="2" id="KW-0436">Ligase</keyword>
<dbReference type="RefSeq" id="WP_345411369.1">
    <property type="nucleotide sequence ID" value="NZ_BAABGT010000002.1"/>
</dbReference>
<dbReference type="EMBL" id="BAABGT010000002">
    <property type="protein sequence ID" value="GAA4535085.1"/>
    <property type="molecule type" value="Genomic_DNA"/>
</dbReference>
<organism evidence="5 6">
    <name type="scientific">Pseudonocardia xishanensis</name>
    <dbReference type="NCBI Taxonomy" id="630995"/>
    <lineage>
        <taxon>Bacteria</taxon>
        <taxon>Bacillati</taxon>
        <taxon>Actinomycetota</taxon>
        <taxon>Actinomycetes</taxon>
        <taxon>Pseudonocardiales</taxon>
        <taxon>Pseudonocardiaceae</taxon>
        <taxon>Pseudonocardia</taxon>
    </lineage>
</organism>
<accession>A0ABP8RD43</accession>
<dbReference type="Gene3D" id="3.30.300.30">
    <property type="match status" value="1"/>
</dbReference>
<evidence type="ECO:0000256" key="2">
    <source>
        <dbReference type="ARBA" id="ARBA00022598"/>
    </source>
</evidence>
<dbReference type="PANTHER" id="PTHR43201">
    <property type="entry name" value="ACYL-COA SYNTHETASE"/>
    <property type="match status" value="1"/>
</dbReference>
<evidence type="ECO:0000259" key="4">
    <source>
        <dbReference type="Pfam" id="PF13193"/>
    </source>
</evidence>
<dbReference type="Pfam" id="PF13193">
    <property type="entry name" value="AMP-binding_C"/>
    <property type="match status" value="1"/>
</dbReference>
<evidence type="ECO:0000256" key="1">
    <source>
        <dbReference type="ARBA" id="ARBA00006432"/>
    </source>
</evidence>
<dbReference type="SUPFAM" id="SSF56801">
    <property type="entry name" value="Acetyl-CoA synthetase-like"/>
    <property type="match status" value="1"/>
</dbReference>
<sequence>MTAGQAGPATERTGRIERGADWIEVSTIGDLLVRSARRHPQRAALVLPGERYTFAELHRRARTVARGLLALGVRPGERVGLLASNSVEYVEGFFGISLLGAVVVPLNARHRASELGYIVEHADLRAVLTTARPDEYVDFTEILRAGLPSLGAAPDPGRLELAEAPALLSVVLLSGADRPGCLDRARFDELAAAEPDAAIDTLRSRVRVRDVAAMLYTSGTTANPKGCMLSHEAMTRGPVERARYRLGTGEADVTWAAGPLFHIAALAPFLGSVGAGGTFLTDVHFEPTRALALLADERATVAFPWFPATMQPLLDEPAFDPSRLDALRSMFLIGPGVLLERVQAALPDCELVAACGMTETAGIYALSDPDDSAELRASAQGKACPGIEIRIVDVETGADAEPGVVGEILVRGYAVMEGYYKDPEKTAASLDDDRWLHTGDLYSFTPEGQVVFHGRLKDMLKVGGENVAAIEIEAFVARHPAVEWVEVVGRPDPRLDEVPVAFVEVKAGHLVTESEIIDFCTGEIARFKIPRSVHFVASSDWPRSATKINKNELRARLAALGTELPTS</sequence>
<dbReference type="InterPro" id="IPR025110">
    <property type="entry name" value="AMP-bd_C"/>
</dbReference>
<feature type="domain" description="AMP-dependent synthetase/ligase" evidence="3">
    <location>
        <begin position="34"/>
        <end position="420"/>
    </location>
</feature>
<dbReference type="InterPro" id="IPR045851">
    <property type="entry name" value="AMP-bd_C_sf"/>
</dbReference>
<dbReference type="PANTHER" id="PTHR43201:SF5">
    <property type="entry name" value="MEDIUM-CHAIN ACYL-COA LIGASE ACSF2, MITOCHONDRIAL"/>
    <property type="match status" value="1"/>
</dbReference>
<dbReference type="InterPro" id="IPR000873">
    <property type="entry name" value="AMP-dep_synth/lig_dom"/>
</dbReference>
<feature type="domain" description="AMP-binding enzyme C-terminal" evidence="4">
    <location>
        <begin position="471"/>
        <end position="538"/>
    </location>
</feature>
<name>A0ABP8RD43_9PSEU</name>
<proteinExistence type="inferred from homology"/>